<dbReference type="RefSeq" id="WP_264225968.1">
    <property type="nucleotide sequence ID" value="NZ_CP107716.1"/>
</dbReference>
<name>A0ABY6IP00_9HYPH</name>
<dbReference type="SMART" id="SM00100">
    <property type="entry name" value="cNMP"/>
    <property type="match status" value="1"/>
</dbReference>
<proteinExistence type="predicted"/>
<dbReference type="Pfam" id="PF00027">
    <property type="entry name" value="cNMP_binding"/>
    <property type="match status" value="1"/>
</dbReference>
<accession>A0ABY6IP00</accession>
<dbReference type="EMBL" id="CP107716">
    <property type="protein sequence ID" value="UYQ72334.1"/>
    <property type="molecule type" value="Genomic_DNA"/>
</dbReference>
<dbReference type="PANTHER" id="PTHR10217">
    <property type="entry name" value="VOLTAGE AND LIGAND GATED POTASSIUM CHANNEL"/>
    <property type="match status" value="1"/>
</dbReference>
<dbReference type="PROSITE" id="PS50042">
    <property type="entry name" value="CNMP_BINDING_3"/>
    <property type="match status" value="1"/>
</dbReference>
<dbReference type="InterPro" id="IPR000595">
    <property type="entry name" value="cNMP-bd_dom"/>
</dbReference>
<evidence type="ECO:0000313" key="3">
    <source>
        <dbReference type="Proteomes" id="UP001163882"/>
    </source>
</evidence>
<dbReference type="SUPFAM" id="SSF51206">
    <property type="entry name" value="cAMP-binding domain-like"/>
    <property type="match status" value="1"/>
</dbReference>
<sequence>MDEAAAVAALAELDVFSSFSDEQLRLLAFVCEEISLAPGDALYAAGDAADGAYVLVSGALESTHSPVEGSGQFRIEPVALVGELGLMLTRPRGASVKALRTSTLLFVPRAPFMKLLRSHPELAEDVAATLRAELSRYLDSIAQLGERFSR</sequence>
<organism evidence="2 3">
    <name type="scientific">Pelagibacterium flavum</name>
    <dbReference type="NCBI Taxonomy" id="2984530"/>
    <lineage>
        <taxon>Bacteria</taxon>
        <taxon>Pseudomonadati</taxon>
        <taxon>Pseudomonadota</taxon>
        <taxon>Alphaproteobacteria</taxon>
        <taxon>Hyphomicrobiales</taxon>
        <taxon>Devosiaceae</taxon>
        <taxon>Pelagibacterium</taxon>
    </lineage>
</organism>
<dbReference type="CDD" id="cd00038">
    <property type="entry name" value="CAP_ED"/>
    <property type="match status" value="1"/>
</dbReference>
<gene>
    <name evidence="2" type="ORF">OF122_00650</name>
</gene>
<dbReference type="PANTHER" id="PTHR10217:SF435">
    <property type="entry name" value="POTASSIUM VOLTAGE-GATED CHANNEL PROTEIN EAG"/>
    <property type="match status" value="1"/>
</dbReference>
<protein>
    <submittedName>
        <fullName evidence="2">Cyclic nucleotide-binding domain-containing protein</fullName>
    </submittedName>
</protein>
<feature type="domain" description="Cyclic nucleotide-binding" evidence="1">
    <location>
        <begin position="15"/>
        <end position="116"/>
    </location>
</feature>
<evidence type="ECO:0000259" key="1">
    <source>
        <dbReference type="PROSITE" id="PS50042"/>
    </source>
</evidence>
<evidence type="ECO:0000313" key="2">
    <source>
        <dbReference type="EMBL" id="UYQ72334.1"/>
    </source>
</evidence>
<dbReference type="InterPro" id="IPR014710">
    <property type="entry name" value="RmlC-like_jellyroll"/>
</dbReference>
<dbReference type="InterPro" id="IPR050818">
    <property type="entry name" value="KCNH_animal-type"/>
</dbReference>
<dbReference type="Proteomes" id="UP001163882">
    <property type="component" value="Chromosome"/>
</dbReference>
<dbReference type="InterPro" id="IPR018490">
    <property type="entry name" value="cNMP-bd_dom_sf"/>
</dbReference>
<reference evidence="2" key="1">
    <citation type="submission" date="2022-10" db="EMBL/GenBank/DDBJ databases">
        <title>YIM 151497 complete genome.</title>
        <authorList>
            <person name="Chen X."/>
        </authorList>
    </citation>
    <scope>NUCLEOTIDE SEQUENCE</scope>
    <source>
        <strain evidence="2">YIM 151497</strain>
    </source>
</reference>
<keyword evidence="3" id="KW-1185">Reference proteome</keyword>
<dbReference type="Gene3D" id="2.60.120.10">
    <property type="entry name" value="Jelly Rolls"/>
    <property type="match status" value="1"/>
</dbReference>